<reference evidence="7" key="1">
    <citation type="journal article" date="2014" name="Int. J. Syst. Evol. Microbiol.">
        <title>Complete genome sequence of Corynebacterium casei LMG S-19264T (=DSM 44701T), isolated from a smear-ripened cheese.</title>
        <authorList>
            <consortium name="US DOE Joint Genome Institute (JGI-PGF)"/>
            <person name="Walter F."/>
            <person name="Albersmeier A."/>
            <person name="Kalinowski J."/>
            <person name="Ruckert C."/>
        </authorList>
    </citation>
    <scope>NUCLEOTIDE SEQUENCE</scope>
    <source>
        <strain evidence="7">CGMCC 1.8984</strain>
    </source>
</reference>
<keyword evidence="5" id="KW-0234">DNA repair</keyword>
<proteinExistence type="inferred from homology"/>
<keyword evidence="1" id="KW-0540">Nuclease</keyword>
<dbReference type="InterPro" id="IPR011335">
    <property type="entry name" value="Restrct_endonuc-II-like"/>
</dbReference>
<dbReference type="GO" id="GO:0004519">
    <property type="term" value="F:endonuclease activity"/>
    <property type="evidence" value="ECO:0007669"/>
    <property type="project" value="UniProtKB-KW"/>
</dbReference>
<evidence type="ECO:0000313" key="7">
    <source>
        <dbReference type="EMBL" id="GGJ94108.1"/>
    </source>
</evidence>
<reference evidence="7" key="2">
    <citation type="submission" date="2020-09" db="EMBL/GenBank/DDBJ databases">
        <authorList>
            <person name="Sun Q."/>
            <person name="Zhou Y."/>
        </authorList>
    </citation>
    <scope>NUCLEOTIDE SEQUENCE</scope>
    <source>
        <strain evidence="7">CGMCC 1.8984</strain>
    </source>
</reference>
<evidence type="ECO:0000256" key="1">
    <source>
        <dbReference type="ARBA" id="ARBA00022722"/>
    </source>
</evidence>
<keyword evidence="3" id="KW-0227">DNA damage</keyword>
<comment type="similarity">
    <text evidence="6">Belongs to the Vsr family.</text>
</comment>
<evidence type="ECO:0000256" key="2">
    <source>
        <dbReference type="ARBA" id="ARBA00022759"/>
    </source>
</evidence>
<evidence type="ECO:0000256" key="4">
    <source>
        <dbReference type="ARBA" id="ARBA00022801"/>
    </source>
</evidence>
<keyword evidence="8" id="KW-1185">Reference proteome</keyword>
<gene>
    <name evidence="7" type="ORF">GCM10011372_35540</name>
</gene>
<dbReference type="GO" id="GO:0016787">
    <property type="term" value="F:hydrolase activity"/>
    <property type="evidence" value="ECO:0007669"/>
    <property type="project" value="UniProtKB-KW"/>
</dbReference>
<dbReference type="Proteomes" id="UP000636956">
    <property type="component" value="Unassembled WGS sequence"/>
</dbReference>
<dbReference type="Gene3D" id="3.40.960.10">
    <property type="entry name" value="VSR Endonuclease"/>
    <property type="match status" value="1"/>
</dbReference>
<sequence length="154" mass="17446">MQANRRRDTKPERALRSLLFAAGYRYRCDLRIPLEGTFARPDIVFTRQKITIFVDGCFWHSCPTHGSVPRRNADYWRPKLERNRVRDAVQSRALQAAGWRVIRIWEHVPPDVALRTVVSAVRIRAEAGAPHFVGGADQTRLAHNVGQSGGACSD</sequence>
<dbReference type="SUPFAM" id="SSF52980">
    <property type="entry name" value="Restriction endonuclease-like"/>
    <property type="match status" value="1"/>
</dbReference>
<dbReference type="CDD" id="cd00221">
    <property type="entry name" value="Vsr"/>
    <property type="match status" value="1"/>
</dbReference>
<comment type="caution">
    <text evidence="7">The sequence shown here is derived from an EMBL/GenBank/DDBJ whole genome shotgun (WGS) entry which is preliminary data.</text>
</comment>
<evidence type="ECO:0000256" key="3">
    <source>
        <dbReference type="ARBA" id="ARBA00022763"/>
    </source>
</evidence>
<dbReference type="InterPro" id="IPR004603">
    <property type="entry name" value="DNA_mismatch_endonuc_vsr"/>
</dbReference>
<dbReference type="GO" id="GO:0006298">
    <property type="term" value="P:mismatch repair"/>
    <property type="evidence" value="ECO:0007669"/>
    <property type="project" value="InterPro"/>
</dbReference>
<evidence type="ECO:0000313" key="8">
    <source>
        <dbReference type="Proteomes" id="UP000636956"/>
    </source>
</evidence>
<evidence type="ECO:0000256" key="5">
    <source>
        <dbReference type="ARBA" id="ARBA00023204"/>
    </source>
</evidence>
<dbReference type="AlphaFoldDB" id="A0A917UX94"/>
<evidence type="ECO:0008006" key="9">
    <source>
        <dbReference type="Google" id="ProtNLM"/>
    </source>
</evidence>
<name>A0A917UX94_9MICO</name>
<dbReference type="Pfam" id="PF03852">
    <property type="entry name" value="Vsr"/>
    <property type="match status" value="1"/>
</dbReference>
<dbReference type="NCBIfam" id="TIGR00632">
    <property type="entry name" value="vsr"/>
    <property type="match status" value="1"/>
</dbReference>
<keyword evidence="2" id="KW-0255">Endonuclease</keyword>
<evidence type="ECO:0000256" key="6">
    <source>
        <dbReference type="ARBA" id="ARBA00029466"/>
    </source>
</evidence>
<keyword evidence="4" id="KW-0378">Hydrolase</keyword>
<dbReference type="EMBL" id="BMMD01000039">
    <property type="protein sequence ID" value="GGJ94108.1"/>
    <property type="molecule type" value="Genomic_DNA"/>
</dbReference>
<organism evidence="7 8">
    <name type="scientific">Agromyces bauzanensis</name>
    <dbReference type="NCBI Taxonomy" id="1308924"/>
    <lineage>
        <taxon>Bacteria</taxon>
        <taxon>Bacillati</taxon>
        <taxon>Actinomycetota</taxon>
        <taxon>Actinomycetes</taxon>
        <taxon>Micrococcales</taxon>
        <taxon>Microbacteriaceae</taxon>
        <taxon>Agromyces</taxon>
    </lineage>
</organism>
<protein>
    <recommendedName>
        <fullName evidence="9">Very short patch repair endonuclease</fullName>
    </recommendedName>
</protein>
<accession>A0A917UX94</accession>